<accession>A0ABD1Z4Y8</accession>
<dbReference type="AlphaFoldDB" id="A0ABD1Z4Y8"/>
<keyword evidence="3" id="KW-1185">Reference proteome</keyword>
<name>A0ABD1Z4Y8_9MARC</name>
<comment type="caution">
    <text evidence="2">The sequence shown here is derived from an EMBL/GenBank/DDBJ whole genome shotgun (WGS) entry which is preliminary data.</text>
</comment>
<feature type="compositionally biased region" description="Basic and acidic residues" evidence="1">
    <location>
        <begin position="69"/>
        <end position="89"/>
    </location>
</feature>
<gene>
    <name evidence="2" type="ORF">R1flu_008989</name>
</gene>
<organism evidence="2 3">
    <name type="scientific">Riccia fluitans</name>
    <dbReference type="NCBI Taxonomy" id="41844"/>
    <lineage>
        <taxon>Eukaryota</taxon>
        <taxon>Viridiplantae</taxon>
        <taxon>Streptophyta</taxon>
        <taxon>Embryophyta</taxon>
        <taxon>Marchantiophyta</taxon>
        <taxon>Marchantiopsida</taxon>
        <taxon>Marchantiidae</taxon>
        <taxon>Marchantiales</taxon>
        <taxon>Ricciaceae</taxon>
        <taxon>Riccia</taxon>
    </lineage>
</organism>
<evidence type="ECO:0000313" key="3">
    <source>
        <dbReference type="Proteomes" id="UP001605036"/>
    </source>
</evidence>
<dbReference type="Proteomes" id="UP001605036">
    <property type="component" value="Unassembled WGS sequence"/>
</dbReference>
<protein>
    <submittedName>
        <fullName evidence="2">Uncharacterized protein</fullName>
    </submittedName>
</protein>
<feature type="region of interest" description="Disordered" evidence="1">
    <location>
        <begin position="69"/>
        <end position="94"/>
    </location>
</feature>
<reference evidence="2 3" key="1">
    <citation type="submission" date="2024-09" db="EMBL/GenBank/DDBJ databases">
        <title>Chromosome-scale assembly of Riccia fluitans.</title>
        <authorList>
            <person name="Paukszto L."/>
            <person name="Sawicki J."/>
            <person name="Karawczyk K."/>
            <person name="Piernik-Szablinska J."/>
            <person name="Szczecinska M."/>
            <person name="Mazdziarz M."/>
        </authorList>
    </citation>
    <scope>NUCLEOTIDE SEQUENCE [LARGE SCALE GENOMIC DNA]</scope>
    <source>
        <strain evidence="2">Rf_01</strain>
        <tissue evidence="2">Aerial parts of the thallus</tissue>
    </source>
</reference>
<evidence type="ECO:0000313" key="2">
    <source>
        <dbReference type="EMBL" id="KAL2641402.1"/>
    </source>
</evidence>
<dbReference type="EMBL" id="JBHFFA010000002">
    <property type="protein sequence ID" value="KAL2641402.1"/>
    <property type="molecule type" value="Genomic_DNA"/>
</dbReference>
<evidence type="ECO:0000256" key="1">
    <source>
        <dbReference type="SAM" id="MobiDB-lite"/>
    </source>
</evidence>
<sequence>MVLSGQYYASLKWLVTQHVSSEWAEHLWRIAITPETATLADTDIVFFNSTNEEHYCRFLHHATMMISDDKERNAAEENTKENQETHTSESIDAETLLTTGAIEQDLEDLALAGYRIRQARTDAPTHRTYKT</sequence>
<proteinExistence type="predicted"/>